<dbReference type="WBParaSite" id="Pan_g9927.t1">
    <property type="protein sequence ID" value="Pan_g9927.t1"/>
    <property type="gene ID" value="Pan_g9927"/>
</dbReference>
<organism evidence="2 3">
    <name type="scientific">Panagrellus redivivus</name>
    <name type="common">Microworm</name>
    <dbReference type="NCBI Taxonomy" id="6233"/>
    <lineage>
        <taxon>Eukaryota</taxon>
        <taxon>Metazoa</taxon>
        <taxon>Ecdysozoa</taxon>
        <taxon>Nematoda</taxon>
        <taxon>Chromadorea</taxon>
        <taxon>Rhabditida</taxon>
        <taxon>Tylenchina</taxon>
        <taxon>Panagrolaimomorpha</taxon>
        <taxon>Panagrolaimoidea</taxon>
        <taxon>Panagrolaimidae</taxon>
        <taxon>Panagrellus</taxon>
    </lineage>
</organism>
<protein>
    <submittedName>
        <fullName evidence="3">Ubiquitin-like domain-containing protein</fullName>
    </submittedName>
</protein>
<evidence type="ECO:0000256" key="1">
    <source>
        <dbReference type="SAM" id="MobiDB-lite"/>
    </source>
</evidence>
<dbReference type="AlphaFoldDB" id="A0A7E4WDB2"/>
<feature type="region of interest" description="Disordered" evidence="1">
    <location>
        <begin position="128"/>
        <end position="169"/>
    </location>
</feature>
<sequence length="169" mass="18974">MREVYLWINGGRAETVLCLCTEVHKKEINIDEAHASKVKAEMKVVVEKRKLVIAGTSGIEEVLRRYTRVDKDELLFVISTNCGQPDLVSASKVRLPVKSDERKGDRERPVFCRIPFTNGTKFDKMKKVAKEDEKKATPSRLSARRCHRPVQGRPTGIVNGLETGDGKGP</sequence>
<proteinExistence type="predicted"/>
<accession>A0A7E4WDB2</accession>
<name>A0A7E4WDB2_PANRE</name>
<reference evidence="2" key="1">
    <citation type="journal article" date="2013" name="Genetics">
        <title>The draft genome and transcriptome of Panagrellus redivivus are shaped by the harsh demands of a free-living lifestyle.</title>
        <authorList>
            <person name="Srinivasan J."/>
            <person name="Dillman A.R."/>
            <person name="Macchietto M.G."/>
            <person name="Heikkinen L."/>
            <person name="Lakso M."/>
            <person name="Fracchia K.M."/>
            <person name="Antoshechkin I."/>
            <person name="Mortazavi A."/>
            <person name="Wong G."/>
            <person name="Sternberg P.W."/>
        </authorList>
    </citation>
    <scope>NUCLEOTIDE SEQUENCE [LARGE SCALE GENOMIC DNA]</scope>
    <source>
        <strain evidence="2">MT8872</strain>
    </source>
</reference>
<keyword evidence="2" id="KW-1185">Reference proteome</keyword>
<dbReference type="Proteomes" id="UP000492821">
    <property type="component" value="Unassembled WGS sequence"/>
</dbReference>
<evidence type="ECO:0000313" key="2">
    <source>
        <dbReference type="Proteomes" id="UP000492821"/>
    </source>
</evidence>
<evidence type="ECO:0000313" key="3">
    <source>
        <dbReference type="WBParaSite" id="Pan_g9927.t1"/>
    </source>
</evidence>
<reference evidence="3" key="2">
    <citation type="submission" date="2020-10" db="UniProtKB">
        <authorList>
            <consortium name="WormBaseParasite"/>
        </authorList>
    </citation>
    <scope>IDENTIFICATION</scope>
</reference>